<dbReference type="Proteomes" id="UP000076552">
    <property type="component" value="Unassembled WGS sequence"/>
</dbReference>
<feature type="binding site" evidence="5">
    <location>
        <position position="336"/>
    </location>
    <ligand>
        <name>substrate</name>
    </ligand>
</feature>
<keyword evidence="3 6" id="KW-0560">Oxidoreductase</keyword>
<dbReference type="GO" id="GO:0097621">
    <property type="term" value="F:monoamine oxidase activity"/>
    <property type="evidence" value="ECO:0007669"/>
    <property type="project" value="UniProtKB-EC"/>
</dbReference>
<dbReference type="STRING" id="708197.A0A166TYW3"/>
<feature type="domain" description="Amine oxidase" evidence="7">
    <location>
        <begin position="11"/>
        <end position="447"/>
    </location>
</feature>
<dbReference type="Gene3D" id="1.10.405.10">
    <property type="entry name" value="Guanine Nucleotide Dissociation Inhibitor, domain 1"/>
    <property type="match status" value="1"/>
</dbReference>
<dbReference type="SUPFAM" id="SSF51905">
    <property type="entry name" value="FAD/NAD(P)-binding domain"/>
    <property type="match status" value="1"/>
</dbReference>
<keyword evidence="6" id="KW-0285">Flavoprotein</keyword>
<feature type="binding site" evidence="5">
    <location>
        <position position="12"/>
    </location>
    <ligand>
        <name>FAD</name>
        <dbReference type="ChEBI" id="CHEBI:57692"/>
    </ligand>
</feature>
<dbReference type="InterPro" id="IPR002937">
    <property type="entry name" value="Amino_oxidase"/>
</dbReference>
<evidence type="ECO:0000256" key="1">
    <source>
        <dbReference type="ARBA" id="ARBA00001974"/>
    </source>
</evidence>
<evidence type="ECO:0000256" key="3">
    <source>
        <dbReference type="ARBA" id="ARBA00023002"/>
    </source>
</evidence>
<feature type="binding site" evidence="5">
    <location>
        <begin position="31"/>
        <end position="32"/>
    </location>
    <ligand>
        <name>FAD</name>
        <dbReference type="ChEBI" id="CHEBI:57692"/>
    </ligand>
</feature>
<dbReference type="OrthoDB" id="5046242at2759"/>
<organism evidence="8 9">
    <name type="scientific">Colletotrichum tofieldiae</name>
    <dbReference type="NCBI Taxonomy" id="708197"/>
    <lineage>
        <taxon>Eukaryota</taxon>
        <taxon>Fungi</taxon>
        <taxon>Dikarya</taxon>
        <taxon>Ascomycota</taxon>
        <taxon>Pezizomycotina</taxon>
        <taxon>Sordariomycetes</taxon>
        <taxon>Hypocreomycetidae</taxon>
        <taxon>Glomerellales</taxon>
        <taxon>Glomerellaceae</taxon>
        <taxon>Colletotrichum</taxon>
        <taxon>Colletotrichum spaethianum species complex</taxon>
    </lineage>
</organism>
<sequence>MFDIVVIGAGLSGLQAAYSAQQEGLSVAVIEARDRVGGKTWSVPLASGRGFADLGAAWINENTQERIARYVQKFNLLTVTQRLEGTAVMQIDDDSTIEFPFGITPEFSVEERKNLEFVRDHIQAASLKREAPKTEDDNLSLDQYVQKLGALPKTAAMINLWVRVMHGVESTQESAAFFIDYCRRNGGLLSIRADDHTGGNYQRFHGGTQAIANGIAELIGTNNIHLSAPVASIENNQSHVNVITTNNQRFVAKKLVISVPSAMLRDFNITPALPQRVREVTNSSRLGHYSKAILCYDTPWWRDLGYNGFFMSYTGPVVLARDTSVDETSHYALTCFVNGKFGEDWSKLYPHERRRLVIQQIGRVFNVKADSEAFRPIEVFDQIWKHEEFSKGALAPVTEIGHYTKYADVYGKPVGNIHFVGTEYSTEWKGYMEGALCSGEQGAKEVIEAFQRAPRANL</sequence>
<dbReference type="InterPro" id="IPR050703">
    <property type="entry name" value="Flavin_MAO"/>
</dbReference>
<dbReference type="EMBL" id="LFIV01000054">
    <property type="protein sequence ID" value="KZL72698.1"/>
    <property type="molecule type" value="Genomic_DNA"/>
</dbReference>
<comment type="catalytic activity">
    <reaction evidence="4">
        <text>a secondary aliphatic amine + O2 + H2O = a primary amine + an aldehyde + H2O2</text>
        <dbReference type="Rhea" id="RHEA:26414"/>
        <dbReference type="ChEBI" id="CHEBI:15377"/>
        <dbReference type="ChEBI" id="CHEBI:15379"/>
        <dbReference type="ChEBI" id="CHEBI:16240"/>
        <dbReference type="ChEBI" id="CHEBI:17478"/>
        <dbReference type="ChEBI" id="CHEBI:58855"/>
        <dbReference type="ChEBI" id="CHEBI:65296"/>
        <dbReference type="EC" id="1.4.3.4"/>
    </reaction>
</comment>
<dbReference type="PANTHER" id="PTHR43563:SF14">
    <property type="entry name" value="AMINE OXIDASE"/>
    <property type="match status" value="1"/>
</dbReference>
<feature type="binding site" evidence="5">
    <location>
        <position position="230"/>
    </location>
    <ligand>
        <name>FAD</name>
        <dbReference type="ChEBI" id="CHEBI:57692"/>
    </ligand>
</feature>
<evidence type="ECO:0000313" key="9">
    <source>
        <dbReference type="Proteomes" id="UP000076552"/>
    </source>
</evidence>
<comment type="similarity">
    <text evidence="2 6">Belongs to the flavin monoamine oxidase family.</text>
</comment>
<dbReference type="EC" id="1.4.3.-" evidence="6"/>
<evidence type="ECO:0000313" key="8">
    <source>
        <dbReference type="EMBL" id="KZL72698.1"/>
    </source>
</evidence>
<evidence type="ECO:0000256" key="6">
    <source>
        <dbReference type="RuleBase" id="RU362067"/>
    </source>
</evidence>
<evidence type="ECO:0000256" key="4">
    <source>
        <dbReference type="ARBA" id="ARBA00048448"/>
    </source>
</evidence>
<dbReference type="Gene3D" id="3.90.660.10">
    <property type="match status" value="1"/>
</dbReference>
<dbReference type="InterPro" id="IPR036188">
    <property type="entry name" value="FAD/NAD-bd_sf"/>
</dbReference>
<keyword evidence="9" id="KW-1185">Reference proteome</keyword>
<dbReference type="PRINTS" id="PR00757">
    <property type="entry name" value="AMINEOXDASEF"/>
</dbReference>
<dbReference type="PANTHER" id="PTHR43563">
    <property type="entry name" value="AMINE OXIDASE"/>
    <property type="match status" value="1"/>
</dbReference>
<dbReference type="Pfam" id="PF01593">
    <property type="entry name" value="Amino_oxidase"/>
    <property type="match status" value="1"/>
</dbReference>
<keyword evidence="6" id="KW-0274">FAD</keyword>
<dbReference type="SUPFAM" id="SSF54373">
    <property type="entry name" value="FAD-linked reductases, C-terminal domain"/>
    <property type="match status" value="1"/>
</dbReference>
<evidence type="ECO:0000256" key="2">
    <source>
        <dbReference type="ARBA" id="ARBA00005995"/>
    </source>
</evidence>
<dbReference type="AlphaFoldDB" id="A0A166TYW3"/>
<gene>
    <name evidence="8" type="ORF">CT0861_06505</name>
</gene>
<comment type="caution">
    <text evidence="8">The sequence shown here is derived from an EMBL/GenBank/DDBJ whole genome shotgun (WGS) entry which is preliminary data.</text>
</comment>
<evidence type="ECO:0000256" key="5">
    <source>
        <dbReference type="PIRSR" id="PIRSR601613-1"/>
    </source>
</evidence>
<proteinExistence type="inferred from homology"/>
<name>A0A166TYW3_9PEZI</name>
<accession>A0A166TYW3</accession>
<protein>
    <recommendedName>
        <fullName evidence="6">Amine oxidase</fullName>
        <ecNumber evidence="6">1.4.3.-</ecNumber>
    </recommendedName>
</protein>
<dbReference type="InterPro" id="IPR001613">
    <property type="entry name" value="Flavin_amine_oxidase"/>
</dbReference>
<evidence type="ECO:0000259" key="7">
    <source>
        <dbReference type="Pfam" id="PF01593"/>
    </source>
</evidence>
<feature type="binding site" evidence="5">
    <location>
        <position position="423"/>
    </location>
    <ligand>
        <name>FAD</name>
        <dbReference type="ChEBI" id="CHEBI:57692"/>
    </ligand>
</feature>
<comment type="cofactor">
    <cofactor evidence="1 6">
        <name>FAD</name>
        <dbReference type="ChEBI" id="CHEBI:57692"/>
    </cofactor>
</comment>
<reference evidence="8 9" key="1">
    <citation type="submission" date="2015-06" db="EMBL/GenBank/DDBJ databases">
        <title>Survival trade-offs in plant roots during colonization by closely related pathogenic and mutualistic fungi.</title>
        <authorList>
            <person name="Hacquard S."/>
            <person name="Kracher B."/>
            <person name="Hiruma K."/>
            <person name="Weinman A."/>
            <person name="Muench P."/>
            <person name="Garrido Oter R."/>
            <person name="Ver Loren van Themaat E."/>
            <person name="Dallerey J.-F."/>
            <person name="Damm U."/>
            <person name="Henrissat B."/>
            <person name="Lespinet O."/>
            <person name="Thon M."/>
            <person name="Kemen E."/>
            <person name="McHardy A.C."/>
            <person name="Schulze-Lefert P."/>
            <person name="O'Connell R.J."/>
        </authorList>
    </citation>
    <scope>NUCLEOTIDE SEQUENCE [LARGE SCALE GENOMIC DNA]</scope>
    <source>
        <strain evidence="8 9">0861</strain>
    </source>
</reference>
<dbReference type="Gene3D" id="3.50.50.60">
    <property type="entry name" value="FAD/NAD(P)-binding domain"/>
    <property type="match status" value="1"/>
</dbReference>